<dbReference type="AlphaFoldDB" id="A0ABC8IUM3"/>
<keyword evidence="5" id="KW-0539">Nucleus</keyword>
<reference evidence="7 8" key="1">
    <citation type="submission" date="2022-03" db="EMBL/GenBank/DDBJ databases">
        <authorList>
            <person name="Macdonald S."/>
            <person name="Ahmed S."/>
            <person name="Newling K."/>
        </authorList>
    </citation>
    <scope>NUCLEOTIDE SEQUENCE [LARGE SCALE GENOMIC DNA]</scope>
</reference>
<gene>
    <name evidence="7" type="ORF">ERUC_LOCUS2747</name>
</gene>
<name>A0ABC8IUM3_ERUVS</name>
<accession>A0ABC8IUM3</accession>
<evidence type="ECO:0000256" key="3">
    <source>
        <dbReference type="ARBA" id="ARBA00023125"/>
    </source>
</evidence>
<dbReference type="PANTHER" id="PTHR32096">
    <property type="entry name" value="WRKY TRANSCRIPTION FACTOR 30-RELATED-RELATED"/>
    <property type="match status" value="1"/>
</dbReference>
<keyword evidence="2" id="KW-0805">Transcription regulation</keyword>
<evidence type="ECO:0000256" key="4">
    <source>
        <dbReference type="ARBA" id="ARBA00023163"/>
    </source>
</evidence>
<dbReference type="EMBL" id="CAKOAT010053822">
    <property type="protein sequence ID" value="CAH8300381.1"/>
    <property type="molecule type" value="Genomic_DNA"/>
</dbReference>
<dbReference type="GO" id="GO:0005634">
    <property type="term" value="C:nucleus"/>
    <property type="evidence" value="ECO:0007669"/>
    <property type="project" value="UniProtKB-SubCell"/>
</dbReference>
<comment type="subcellular location">
    <subcellularLocation>
        <location evidence="1">Nucleus</location>
    </subcellularLocation>
</comment>
<dbReference type="InterPro" id="IPR036576">
    <property type="entry name" value="WRKY_dom_sf"/>
</dbReference>
<evidence type="ECO:0000256" key="1">
    <source>
        <dbReference type="ARBA" id="ARBA00004123"/>
    </source>
</evidence>
<comment type="caution">
    <text evidence="7">The sequence shown here is derived from an EMBL/GenBank/DDBJ whole genome shotgun (WGS) entry which is preliminary data.</text>
</comment>
<dbReference type="Pfam" id="PF03106">
    <property type="entry name" value="WRKY"/>
    <property type="match status" value="1"/>
</dbReference>
<sequence>MTMEEKLVINGMKQGIELTKRLMSNIKHTSSTESSKALISEIIRIHQNVIFILSLNKDDESIFKQSHETDSKNVFKKQKLLDKKDERVYVFVGTGQGKDSVDDGHSWRKYGQKDFHGSINPRGYFRCTHRFTQKCLALKQIQKSDTDPSIFEVTYVENHTCNNYTSPATKFSVPMFEEGKRMDDVTEQVMVSLEDLENKKRKNVVMTLSFSNHENVGGGWQSNVFM</sequence>
<keyword evidence="3" id="KW-0238">DNA-binding</keyword>
<evidence type="ECO:0000313" key="7">
    <source>
        <dbReference type="EMBL" id="CAH8300381.1"/>
    </source>
</evidence>
<dbReference type="SUPFAM" id="SSF118290">
    <property type="entry name" value="WRKY DNA-binding domain"/>
    <property type="match status" value="1"/>
</dbReference>
<dbReference type="InterPro" id="IPR044810">
    <property type="entry name" value="WRKY_plant"/>
</dbReference>
<evidence type="ECO:0000259" key="6">
    <source>
        <dbReference type="PROSITE" id="PS50811"/>
    </source>
</evidence>
<feature type="domain" description="WRKY" evidence="6">
    <location>
        <begin position="96"/>
        <end position="159"/>
    </location>
</feature>
<evidence type="ECO:0000256" key="5">
    <source>
        <dbReference type="ARBA" id="ARBA00023242"/>
    </source>
</evidence>
<dbReference type="PROSITE" id="PS50811">
    <property type="entry name" value="WRKY"/>
    <property type="match status" value="1"/>
</dbReference>
<organism evidence="7 8">
    <name type="scientific">Eruca vesicaria subsp. sativa</name>
    <name type="common">Garden rocket</name>
    <name type="synonym">Eruca sativa</name>
    <dbReference type="NCBI Taxonomy" id="29727"/>
    <lineage>
        <taxon>Eukaryota</taxon>
        <taxon>Viridiplantae</taxon>
        <taxon>Streptophyta</taxon>
        <taxon>Embryophyta</taxon>
        <taxon>Tracheophyta</taxon>
        <taxon>Spermatophyta</taxon>
        <taxon>Magnoliopsida</taxon>
        <taxon>eudicotyledons</taxon>
        <taxon>Gunneridae</taxon>
        <taxon>Pentapetalae</taxon>
        <taxon>rosids</taxon>
        <taxon>malvids</taxon>
        <taxon>Brassicales</taxon>
        <taxon>Brassicaceae</taxon>
        <taxon>Brassiceae</taxon>
        <taxon>Eruca</taxon>
    </lineage>
</organism>
<dbReference type="GO" id="GO:0003677">
    <property type="term" value="F:DNA binding"/>
    <property type="evidence" value="ECO:0007669"/>
    <property type="project" value="UniProtKB-KW"/>
</dbReference>
<evidence type="ECO:0000313" key="8">
    <source>
        <dbReference type="Proteomes" id="UP001642260"/>
    </source>
</evidence>
<dbReference type="PANTHER" id="PTHR32096:SF146">
    <property type="entry name" value="WRKY TRANSCRIPTION FACTOR 19-RELATED"/>
    <property type="match status" value="1"/>
</dbReference>
<dbReference type="SMART" id="SM00774">
    <property type="entry name" value="WRKY"/>
    <property type="match status" value="1"/>
</dbReference>
<dbReference type="Proteomes" id="UP001642260">
    <property type="component" value="Unassembled WGS sequence"/>
</dbReference>
<evidence type="ECO:0000256" key="2">
    <source>
        <dbReference type="ARBA" id="ARBA00023015"/>
    </source>
</evidence>
<keyword evidence="4" id="KW-0804">Transcription</keyword>
<protein>
    <recommendedName>
        <fullName evidence="6">WRKY domain-containing protein</fullName>
    </recommendedName>
</protein>
<dbReference type="InterPro" id="IPR003657">
    <property type="entry name" value="WRKY_dom"/>
</dbReference>
<keyword evidence="8" id="KW-1185">Reference proteome</keyword>
<proteinExistence type="predicted"/>
<dbReference type="Gene3D" id="2.20.25.80">
    <property type="entry name" value="WRKY domain"/>
    <property type="match status" value="1"/>
</dbReference>